<dbReference type="EMBL" id="JAAONZ010000012">
    <property type="protein sequence ID" value="NHO66848.1"/>
    <property type="molecule type" value="Genomic_DNA"/>
</dbReference>
<dbReference type="SUPFAM" id="SSF52317">
    <property type="entry name" value="Class I glutamine amidotransferase-like"/>
    <property type="match status" value="1"/>
</dbReference>
<comment type="caution">
    <text evidence="2">The sequence shown here is derived from an EMBL/GenBank/DDBJ whole genome shotgun (WGS) entry which is preliminary data.</text>
</comment>
<dbReference type="RefSeq" id="WP_167188432.1">
    <property type="nucleotide sequence ID" value="NZ_JAAONZ010000012.1"/>
</dbReference>
<dbReference type="InterPro" id="IPR029062">
    <property type="entry name" value="Class_I_gatase-like"/>
</dbReference>
<gene>
    <name evidence="2" type="ORF">G8770_14955</name>
</gene>
<evidence type="ECO:0000313" key="2">
    <source>
        <dbReference type="EMBL" id="NHO66848.1"/>
    </source>
</evidence>
<name>A0A9E5MMB7_9GAMM</name>
<evidence type="ECO:0000313" key="3">
    <source>
        <dbReference type="Proteomes" id="UP000787472"/>
    </source>
</evidence>
<evidence type="ECO:0000259" key="1">
    <source>
        <dbReference type="Pfam" id="PF06283"/>
    </source>
</evidence>
<dbReference type="Proteomes" id="UP000787472">
    <property type="component" value="Unassembled WGS sequence"/>
</dbReference>
<reference evidence="2" key="1">
    <citation type="submission" date="2020-03" db="EMBL/GenBank/DDBJ databases">
        <authorList>
            <person name="Guo F."/>
        </authorList>
    </citation>
    <scope>NUCLEOTIDE SEQUENCE</scope>
    <source>
        <strain evidence="2">JCM 30134</strain>
    </source>
</reference>
<dbReference type="Pfam" id="PF06283">
    <property type="entry name" value="ThuA"/>
    <property type="match status" value="1"/>
</dbReference>
<feature type="domain" description="ThuA-like" evidence="1">
    <location>
        <begin position="83"/>
        <end position="259"/>
    </location>
</feature>
<keyword evidence="3" id="KW-1185">Reference proteome</keyword>
<proteinExistence type="predicted"/>
<sequence>MSVIDYQSQTRLLLSVKGHPYDRDAFFDLFEGMPAVSYTTVEQPASQAFFAPELAKQYQLHVLYDMPGLDFSSQPPGLMDPPAHFKQNFLDLLEEGHGFLFLHHAIASWPTWSEYAEIVGGRFLYRPGNVRGNPCLDSGYRHDVTYTAKVQPWLPITQGVPECFSITDELYLYEVFEADVEPLVRGDYPPHWQHFYSAANAGVGQMYSNDNWLHPRGSELLGWVKHYKNSPIVYLQMGDGSSAYGNPHYQRLLYNAVSWLASDAALDWARNRNLG</sequence>
<protein>
    <submittedName>
        <fullName evidence="2">ThuA domain-containing protein</fullName>
    </submittedName>
</protein>
<accession>A0A9E5MMB7</accession>
<dbReference type="InterPro" id="IPR029010">
    <property type="entry name" value="ThuA-like"/>
</dbReference>
<dbReference type="AlphaFoldDB" id="A0A9E5MMB7"/>
<dbReference type="Gene3D" id="3.40.50.880">
    <property type="match status" value="1"/>
</dbReference>
<organism evidence="2 3">
    <name type="scientific">Pseudomaricurvus hydrocarbonicus</name>
    <dbReference type="NCBI Taxonomy" id="1470433"/>
    <lineage>
        <taxon>Bacteria</taxon>
        <taxon>Pseudomonadati</taxon>
        <taxon>Pseudomonadota</taxon>
        <taxon>Gammaproteobacteria</taxon>
        <taxon>Cellvibrionales</taxon>
        <taxon>Cellvibrionaceae</taxon>
        <taxon>Pseudomaricurvus</taxon>
    </lineage>
</organism>